<dbReference type="SMART" id="SM00567">
    <property type="entry name" value="EZ_HEAT"/>
    <property type="match status" value="4"/>
</dbReference>
<name>M1UU44_CYAM1</name>
<dbReference type="RefSeq" id="XP_005537372.1">
    <property type="nucleotide sequence ID" value="XM_005537315.1"/>
</dbReference>
<reference evidence="1 2" key="1">
    <citation type="journal article" date="2004" name="Nature">
        <title>Genome sequence of the ultrasmall unicellular red alga Cyanidioschyzon merolae 10D.</title>
        <authorList>
            <person name="Matsuzaki M."/>
            <person name="Misumi O."/>
            <person name="Shin-i T."/>
            <person name="Maruyama S."/>
            <person name="Takahara M."/>
            <person name="Miyagishima S."/>
            <person name="Mori T."/>
            <person name="Nishida K."/>
            <person name="Yagisawa F."/>
            <person name="Nishida K."/>
            <person name="Yoshida Y."/>
            <person name="Nishimura Y."/>
            <person name="Nakao S."/>
            <person name="Kobayashi T."/>
            <person name="Momoyama Y."/>
            <person name="Higashiyama T."/>
            <person name="Minoda A."/>
            <person name="Sano M."/>
            <person name="Nomoto H."/>
            <person name="Oishi K."/>
            <person name="Hayashi H."/>
            <person name="Ohta F."/>
            <person name="Nishizaka S."/>
            <person name="Haga S."/>
            <person name="Miura S."/>
            <person name="Morishita T."/>
            <person name="Kabeya Y."/>
            <person name="Terasawa K."/>
            <person name="Suzuki Y."/>
            <person name="Ishii Y."/>
            <person name="Asakawa S."/>
            <person name="Takano H."/>
            <person name="Ohta N."/>
            <person name="Kuroiwa H."/>
            <person name="Tanaka K."/>
            <person name="Shimizu N."/>
            <person name="Sugano S."/>
            <person name="Sato N."/>
            <person name="Nozaki H."/>
            <person name="Ogasawara N."/>
            <person name="Kohara Y."/>
            <person name="Kuroiwa T."/>
        </authorList>
    </citation>
    <scope>NUCLEOTIDE SEQUENCE [LARGE SCALE GENOMIC DNA]</scope>
    <source>
        <strain evidence="1 2">10D</strain>
    </source>
</reference>
<dbReference type="GeneID" id="16995256"/>
<dbReference type="Pfam" id="PF13646">
    <property type="entry name" value="HEAT_2"/>
    <property type="match status" value="1"/>
</dbReference>
<dbReference type="Pfam" id="PF03130">
    <property type="entry name" value="HEAT_PBS"/>
    <property type="match status" value="1"/>
</dbReference>
<dbReference type="Gramene" id="CMN252CT">
    <property type="protein sequence ID" value="CMN252CT"/>
    <property type="gene ID" value="CMN252C"/>
</dbReference>
<dbReference type="OMA" id="WLVQFSI"/>
<dbReference type="STRING" id="280699.M1UU44"/>
<organism evidence="1 2">
    <name type="scientific">Cyanidioschyzon merolae (strain NIES-3377 / 10D)</name>
    <name type="common">Unicellular red alga</name>
    <dbReference type="NCBI Taxonomy" id="280699"/>
    <lineage>
        <taxon>Eukaryota</taxon>
        <taxon>Rhodophyta</taxon>
        <taxon>Bangiophyceae</taxon>
        <taxon>Cyanidiales</taxon>
        <taxon>Cyanidiaceae</taxon>
        <taxon>Cyanidioschyzon</taxon>
    </lineage>
</organism>
<proteinExistence type="predicted"/>
<gene>
    <name evidence="1" type="ORF">CYME_CMN252C</name>
</gene>
<keyword evidence="2" id="KW-1185">Reference proteome</keyword>
<dbReference type="OrthoDB" id="4154at2759"/>
<dbReference type="InterPro" id="IPR016024">
    <property type="entry name" value="ARM-type_fold"/>
</dbReference>
<evidence type="ECO:0000313" key="1">
    <source>
        <dbReference type="EMBL" id="BAM81336.1"/>
    </source>
</evidence>
<dbReference type="Gene3D" id="1.25.10.10">
    <property type="entry name" value="Leucine-rich Repeat Variant"/>
    <property type="match status" value="1"/>
</dbReference>
<reference evidence="1 2" key="2">
    <citation type="journal article" date="2007" name="BMC Biol.">
        <title>A 100%-complete sequence reveals unusually simple genomic features in the hot-spring red alga Cyanidioschyzon merolae.</title>
        <authorList>
            <person name="Nozaki H."/>
            <person name="Takano H."/>
            <person name="Misumi O."/>
            <person name="Terasawa K."/>
            <person name="Matsuzaki M."/>
            <person name="Maruyama S."/>
            <person name="Nishida K."/>
            <person name="Yagisawa F."/>
            <person name="Yoshida Y."/>
            <person name="Fujiwara T."/>
            <person name="Takio S."/>
            <person name="Tamura K."/>
            <person name="Chung S.J."/>
            <person name="Nakamura S."/>
            <person name="Kuroiwa H."/>
            <person name="Tanaka K."/>
            <person name="Sato N."/>
            <person name="Kuroiwa T."/>
        </authorList>
    </citation>
    <scope>NUCLEOTIDE SEQUENCE [LARGE SCALE GENOMIC DNA]</scope>
    <source>
        <strain evidence="1 2">10D</strain>
    </source>
</reference>
<dbReference type="InterPro" id="IPR011989">
    <property type="entry name" value="ARM-like"/>
</dbReference>
<dbReference type="EMBL" id="AP006496">
    <property type="protein sequence ID" value="BAM81336.1"/>
    <property type="molecule type" value="Genomic_DNA"/>
</dbReference>
<protein>
    <submittedName>
        <fullName evidence="1">Similar to CpcE-related prtein</fullName>
    </submittedName>
</protein>
<accession>M1UU44</accession>
<dbReference type="PANTHER" id="PTHR12697:SF5">
    <property type="entry name" value="DEOXYHYPUSINE HYDROXYLASE"/>
    <property type="match status" value="1"/>
</dbReference>
<dbReference type="Proteomes" id="UP000007014">
    <property type="component" value="Chromosome 14"/>
</dbReference>
<dbReference type="HOGENOM" id="CLU_1059071_0_0_1"/>
<dbReference type="KEGG" id="cme:CYME_CMN252C"/>
<dbReference type="AlphaFoldDB" id="M1UU44"/>
<dbReference type="GO" id="GO:0016491">
    <property type="term" value="F:oxidoreductase activity"/>
    <property type="evidence" value="ECO:0007669"/>
    <property type="project" value="TreeGrafter"/>
</dbReference>
<dbReference type="SUPFAM" id="SSF48371">
    <property type="entry name" value="ARM repeat"/>
    <property type="match status" value="1"/>
</dbReference>
<dbReference type="PANTHER" id="PTHR12697">
    <property type="entry name" value="PBS LYASE HEAT-LIKE PROTEIN"/>
    <property type="match status" value="1"/>
</dbReference>
<evidence type="ECO:0000313" key="2">
    <source>
        <dbReference type="Proteomes" id="UP000007014"/>
    </source>
</evidence>
<sequence>MFILSAQRLSGTQVFRRLAEGCTGYSVSSGCRQRRRCCPGAPQRPRRVRVNALQLQSGLADPLDPKSEAEVREHLRSNSPAERALGINYARYLDESTRYDILLEMMEDTDPQVRYAAVTQLATVGSHDRQRTLKAVRKILWNTEEDASVRAGAADVLGGLRFHEAFPDLEKLFHESKDWVVRFSIIAALGEMGVREAFPILVEALHANKEPLVQLAAIGALGELGDERARVYLEPLVNSSDASIVERARFALDALDARGSERT</sequence>
<dbReference type="InterPro" id="IPR004155">
    <property type="entry name" value="PBS_lyase_HEAT"/>
</dbReference>